<feature type="transmembrane region" description="Helical" evidence="1">
    <location>
        <begin position="241"/>
        <end position="264"/>
    </location>
</feature>
<dbReference type="OMA" id="ITLFWKD"/>
<feature type="transmembrane region" description="Helical" evidence="1">
    <location>
        <begin position="359"/>
        <end position="383"/>
    </location>
</feature>
<dbReference type="Pfam" id="PF07690">
    <property type="entry name" value="MFS_1"/>
    <property type="match status" value="1"/>
</dbReference>
<proteinExistence type="predicted"/>
<dbReference type="SUPFAM" id="SSF103473">
    <property type="entry name" value="MFS general substrate transporter"/>
    <property type="match status" value="1"/>
</dbReference>
<dbReference type="InterPro" id="IPR011701">
    <property type="entry name" value="MFS"/>
</dbReference>
<dbReference type="InterPro" id="IPR036259">
    <property type="entry name" value="MFS_trans_sf"/>
</dbReference>
<feature type="transmembrane region" description="Helical" evidence="1">
    <location>
        <begin position="284"/>
        <end position="311"/>
    </location>
</feature>
<dbReference type="RefSeq" id="WP_006054788.1">
    <property type="nucleotide sequence ID" value="NZ_RZHH01000002.1"/>
</dbReference>
<sequence>MRDPRWRYYLYSLTETQGLIAPVWVLLLQARGLSYSEIGFLGALYWAVLVSAEIPTGYIGDRLGYRRSLFLSALVTAVGVGGLALSHTIVPFALALGTWAIGRTFRSGTADAWLYSALANSGAVDAYTTVHGRGQAIKLAATAATAILGSIVYSQSLTAPFLLTALLLGGNAAIVLSFPSTANMKRPFPAESTRLETTRQELKQVFTQPGVRGFVSYTVLLFGLVEVTRTFIQPIVVGDQVGLPVIAVGVLYASFNIVAAGASAVTDRIERIIGLHRWFRIAPILLAASFVLLPILSVLAVPSFISMEAIWRVSQTFQSGVINDRTRDHRRATILSVVSMAGGVAAIVFRIVGGVLADLFGPLIMLAALALAFIIGGRVLLVATQQGVFESPRKK</sequence>
<dbReference type="AlphaFoldDB" id="A0A482TBN7"/>
<accession>A0A482TBN7</accession>
<feature type="transmembrane region" description="Helical" evidence="1">
    <location>
        <begin position="332"/>
        <end position="353"/>
    </location>
</feature>
<evidence type="ECO:0000313" key="3">
    <source>
        <dbReference type="Proteomes" id="UP000294028"/>
    </source>
</evidence>
<feature type="transmembrane region" description="Helical" evidence="1">
    <location>
        <begin position="6"/>
        <end position="28"/>
    </location>
</feature>
<feature type="transmembrane region" description="Helical" evidence="1">
    <location>
        <begin position="159"/>
        <end position="178"/>
    </location>
</feature>
<dbReference type="Gene3D" id="1.20.1250.20">
    <property type="entry name" value="MFS general substrate transporter like domains"/>
    <property type="match status" value="1"/>
</dbReference>
<dbReference type="EMBL" id="RZHH01000002">
    <property type="protein sequence ID" value="RYJ14307.1"/>
    <property type="molecule type" value="Genomic_DNA"/>
</dbReference>
<keyword evidence="1" id="KW-1133">Transmembrane helix</keyword>
<dbReference type="Proteomes" id="UP000294028">
    <property type="component" value="Unassembled WGS sequence"/>
</dbReference>
<dbReference type="GO" id="GO:0022857">
    <property type="term" value="F:transmembrane transporter activity"/>
    <property type="evidence" value="ECO:0007669"/>
    <property type="project" value="InterPro"/>
</dbReference>
<dbReference type="InterPro" id="IPR053160">
    <property type="entry name" value="MFS_DHA3_Transporter"/>
</dbReference>
<comment type="caution">
    <text evidence="2">The sequence shown here is derived from an EMBL/GenBank/DDBJ whole genome shotgun (WGS) entry which is preliminary data.</text>
</comment>
<evidence type="ECO:0000313" key="2">
    <source>
        <dbReference type="EMBL" id="RYJ14307.1"/>
    </source>
</evidence>
<dbReference type="GeneID" id="9988629"/>
<dbReference type="PANTHER" id="PTHR23530">
    <property type="entry name" value="TRANSPORT PROTEIN-RELATED"/>
    <property type="match status" value="1"/>
</dbReference>
<reference evidence="2 3" key="1">
    <citation type="submission" date="2018-12" db="EMBL/GenBank/DDBJ databases">
        <title>Genome analysis provides insights into bioremediation potentialities of Halogeometricum borinquense strain N11.</title>
        <authorList>
            <person name="Najjari A."/>
            <person name="Youssef N."/>
            <person name="Fhoula I."/>
            <person name="Ben Dhia O."/>
            <person name="Mahjoubi M."/>
            <person name="Ouzari H.I."/>
            <person name="Cherif A."/>
        </authorList>
    </citation>
    <scope>NUCLEOTIDE SEQUENCE [LARGE SCALE GENOMIC DNA]</scope>
    <source>
        <strain evidence="2 3">N11</strain>
    </source>
</reference>
<feature type="transmembrane region" description="Helical" evidence="1">
    <location>
        <begin position="71"/>
        <end position="96"/>
    </location>
</feature>
<evidence type="ECO:0000256" key="1">
    <source>
        <dbReference type="SAM" id="Phobius"/>
    </source>
</evidence>
<feature type="transmembrane region" description="Helical" evidence="1">
    <location>
        <begin position="40"/>
        <end position="59"/>
    </location>
</feature>
<gene>
    <name evidence="2" type="ORF">ELS19_10295</name>
</gene>
<organism evidence="2 3">
    <name type="scientific">Halogeometricum borinquense</name>
    <dbReference type="NCBI Taxonomy" id="60847"/>
    <lineage>
        <taxon>Archaea</taxon>
        <taxon>Methanobacteriati</taxon>
        <taxon>Methanobacteriota</taxon>
        <taxon>Stenosarchaea group</taxon>
        <taxon>Halobacteria</taxon>
        <taxon>Halobacteriales</taxon>
        <taxon>Haloferacaceae</taxon>
        <taxon>Halogeometricum</taxon>
    </lineage>
</organism>
<keyword evidence="1" id="KW-0472">Membrane</keyword>
<dbReference type="PANTHER" id="PTHR23530:SF1">
    <property type="entry name" value="PERMEASE, MAJOR FACILITATOR SUPERFAMILY-RELATED"/>
    <property type="match status" value="1"/>
</dbReference>
<keyword evidence="1" id="KW-0812">Transmembrane</keyword>
<protein>
    <submittedName>
        <fullName evidence="2">MFS transporter</fullName>
    </submittedName>
</protein>
<name>A0A482TBN7_9EURY</name>